<proteinExistence type="predicted"/>
<name>A2RXT2_BURM9</name>
<dbReference type="EMBL" id="CP000545">
    <property type="protein sequence ID" value="ABM98892.1"/>
    <property type="molecule type" value="Genomic_DNA"/>
</dbReference>
<dbReference type="KEGG" id="bml:BMA10229_0686"/>
<evidence type="ECO:0000313" key="2">
    <source>
        <dbReference type="Proteomes" id="UP000002283"/>
    </source>
</evidence>
<dbReference type="Proteomes" id="UP000002283">
    <property type="component" value="Chromosome II"/>
</dbReference>
<organism evidence="1 2">
    <name type="scientific">Burkholderia mallei (strain NCTC 10229)</name>
    <dbReference type="NCBI Taxonomy" id="412022"/>
    <lineage>
        <taxon>Bacteria</taxon>
        <taxon>Pseudomonadati</taxon>
        <taxon>Pseudomonadota</taxon>
        <taxon>Betaproteobacteria</taxon>
        <taxon>Burkholderiales</taxon>
        <taxon>Burkholderiaceae</taxon>
        <taxon>Burkholderia</taxon>
        <taxon>pseudomallei group</taxon>
    </lineage>
</organism>
<evidence type="ECO:0000313" key="1">
    <source>
        <dbReference type="EMBL" id="ABM98892.1"/>
    </source>
</evidence>
<gene>
    <name evidence="1" type="ordered locus">BMA10229_0686</name>
</gene>
<dbReference type="HOGENOM" id="CLU_3286175_0_0_4"/>
<dbReference type="AlphaFoldDB" id="A2RXT2"/>
<sequence>MEAARRRASAMRRWLAMLRIRPGSREMRAARPRISRGRRG</sequence>
<accession>A2RXT2</accession>
<reference evidence="1 2" key="1">
    <citation type="submission" date="2007-01" db="EMBL/GenBank/DDBJ databases">
        <authorList>
            <person name="DeShazer D."/>
            <person name="Woods D.E."/>
            <person name="Nierman W.C."/>
        </authorList>
    </citation>
    <scope>NUCLEOTIDE SEQUENCE [LARGE SCALE GENOMIC DNA]</scope>
    <source>
        <strain evidence="1 2">NCTC 10229</strain>
    </source>
</reference>
<protein>
    <submittedName>
        <fullName evidence="1">Uncharacterized protein</fullName>
    </submittedName>
</protein>